<dbReference type="InterPro" id="IPR011009">
    <property type="entry name" value="Kinase-like_dom_sf"/>
</dbReference>
<evidence type="ECO:0000313" key="1">
    <source>
        <dbReference type="EMBL" id="KAF9474237.1"/>
    </source>
</evidence>
<dbReference type="OrthoDB" id="25129at2759"/>
<organism evidence="1 2">
    <name type="scientific">Pholiota conissans</name>
    <dbReference type="NCBI Taxonomy" id="109636"/>
    <lineage>
        <taxon>Eukaryota</taxon>
        <taxon>Fungi</taxon>
        <taxon>Dikarya</taxon>
        <taxon>Basidiomycota</taxon>
        <taxon>Agaricomycotina</taxon>
        <taxon>Agaricomycetes</taxon>
        <taxon>Agaricomycetidae</taxon>
        <taxon>Agaricales</taxon>
        <taxon>Agaricineae</taxon>
        <taxon>Strophariaceae</taxon>
        <taxon>Pholiota</taxon>
    </lineage>
</organism>
<reference evidence="1" key="1">
    <citation type="submission" date="2020-11" db="EMBL/GenBank/DDBJ databases">
        <authorList>
            <consortium name="DOE Joint Genome Institute"/>
            <person name="Ahrendt S."/>
            <person name="Riley R."/>
            <person name="Andreopoulos W."/>
            <person name="Labutti K."/>
            <person name="Pangilinan J."/>
            <person name="Ruiz-Duenas F.J."/>
            <person name="Barrasa J.M."/>
            <person name="Sanchez-Garcia M."/>
            <person name="Camarero S."/>
            <person name="Miyauchi S."/>
            <person name="Serrano A."/>
            <person name="Linde D."/>
            <person name="Babiker R."/>
            <person name="Drula E."/>
            <person name="Ayuso-Fernandez I."/>
            <person name="Pacheco R."/>
            <person name="Padilla G."/>
            <person name="Ferreira P."/>
            <person name="Barriuso J."/>
            <person name="Kellner H."/>
            <person name="Castanera R."/>
            <person name="Alfaro M."/>
            <person name="Ramirez L."/>
            <person name="Pisabarro A.G."/>
            <person name="Kuo A."/>
            <person name="Tritt A."/>
            <person name="Lipzen A."/>
            <person name="He G."/>
            <person name="Yan M."/>
            <person name="Ng V."/>
            <person name="Cullen D."/>
            <person name="Martin F."/>
            <person name="Rosso M.-N."/>
            <person name="Henrissat B."/>
            <person name="Hibbett D."/>
            <person name="Martinez A.T."/>
            <person name="Grigoriev I.V."/>
        </authorList>
    </citation>
    <scope>NUCLEOTIDE SEQUENCE</scope>
    <source>
        <strain evidence="1">CIRM-BRFM 674</strain>
    </source>
</reference>
<dbReference type="EMBL" id="MU155389">
    <property type="protein sequence ID" value="KAF9474237.1"/>
    <property type="molecule type" value="Genomic_DNA"/>
</dbReference>
<proteinExistence type="predicted"/>
<sequence>MHDSSISDSDSLAATALNHWRTRAKTVFSQGDIWFGTLLVDNHTLSRAQGDEDVSVTVGICDWEWAGPNDPAADIAQLGCYVHLLSICPLTSSAQNEVVYAFAETLYGSYFAGLKKQPDLAFWRSLLIMHGWEMANAAGWSARQSLWCSCDGSAVRCNHIKDLVLEGARFLRAAQRTSNIAEAAHEMAQLSWTKYFPIAGL</sequence>
<dbReference type="Gene3D" id="3.90.1200.10">
    <property type="match status" value="1"/>
</dbReference>
<dbReference type="AlphaFoldDB" id="A0A9P5YRM6"/>
<dbReference type="Proteomes" id="UP000807469">
    <property type="component" value="Unassembled WGS sequence"/>
</dbReference>
<accession>A0A9P5YRM6</accession>
<dbReference type="SUPFAM" id="SSF56112">
    <property type="entry name" value="Protein kinase-like (PK-like)"/>
    <property type="match status" value="1"/>
</dbReference>
<gene>
    <name evidence="1" type="ORF">BDN70DRAFT_815978</name>
</gene>
<protein>
    <submittedName>
        <fullName evidence="1">Uncharacterized protein</fullName>
    </submittedName>
</protein>
<keyword evidence="2" id="KW-1185">Reference proteome</keyword>
<name>A0A9P5YRM6_9AGAR</name>
<comment type="caution">
    <text evidence="1">The sequence shown here is derived from an EMBL/GenBank/DDBJ whole genome shotgun (WGS) entry which is preliminary data.</text>
</comment>
<evidence type="ECO:0000313" key="2">
    <source>
        <dbReference type="Proteomes" id="UP000807469"/>
    </source>
</evidence>